<keyword evidence="8" id="KW-1185">Reference proteome</keyword>
<dbReference type="GO" id="GO:0020037">
    <property type="term" value="F:heme binding"/>
    <property type="evidence" value="ECO:0007669"/>
    <property type="project" value="UniProtKB-UniRule"/>
</dbReference>
<accession>A0A182PLQ2</accession>
<sequence>MSTVDTQVQSPIEGCDVVNGNQTATILQLAMAALRLTKAPGTDGNNNSSISGHQQRHRPQITLDEVAYHDCYDDCWIVLYDRVYDITNFLRLHPGGHDVLVENAGRDATIAFLNAGHSELALKSLKLYEIGELPPCECIYRCAGKLTLKNLPD</sequence>
<dbReference type="PROSITE" id="PS50255">
    <property type="entry name" value="CYTOCHROME_B5_2"/>
    <property type="match status" value="1"/>
</dbReference>
<protein>
    <recommendedName>
        <fullName evidence="6">Cytochrome b5 heme-binding domain-containing protein</fullName>
    </recommendedName>
</protein>
<proteinExistence type="inferred from homology"/>
<organism evidence="7 8">
    <name type="scientific">Anopheles epiroticus</name>
    <dbReference type="NCBI Taxonomy" id="199890"/>
    <lineage>
        <taxon>Eukaryota</taxon>
        <taxon>Metazoa</taxon>
        <taxon>Ecdysozoa</taxon>
        <taxon>Arthropoda</taxon>
        <taxon>Hexapoda</taxon>
        <taxon>Insecta</taxon>
        <taxon>Pterygota</taxon>
        <taxon>Neoptera</taxon>
        <taxon>Endopterygota</taxon>
        <taxon>Diptera</taxon>
        <taxon>Nematocera</taxon>
        <taxon>Culicoidea</taxon>
        <taxon>Culicidae</taxon>
        <taxon>Anophelinae</taxon>
        <taxon>Anopheles</taxon>
    </lineage>
</organism>
<dbReference type="InterPro" id="IPR018506">
    <property type="entry name" value="Cyt_B5_heme-BS"/>
</dbReference>
<dbReference type="PANTHER" id="PTHR19359">
    <property type="entry name" value="CYTOCHROME B5"/>
    <property type="match status" value="1"/>
</dbReference>
<evidence type="ECO:0000256" key="2">
    <source>
        <dbReference type="ARBA" id="ARBA00022723"/>
    </source>
</evidence>
<reference evidence="7" key="2">
    <citation type="submission" date="2020-05" db="UniProtKB">
        <authorList>
            <consortium name="EnsemblMetazoa"/>
        </authorList>
    </citation>
    <scope>IDENTIFICATION</scope>
    <source>
        <strain evidence="7">Epiroticus2</strain>
    </source>
</reference>
<evidence type="ECO:0000256" key="5">
    <source>
        <dbReference type="RuleBase" id="RU362121"/>
    </source>
</evidence>
<keyword evidence="1 5" id="KW-0349">Heme</keyword>
<dbReference type="GO" id="GO:0016020">
    <property type="term" value="C:membrane"/>
    <property type="evidence" value="ECO:0007669"/>
    <property type="project" value="TreeGrafter"/>
</dbReference>
<evidence type="ECO:0000256" key="1">
    <source>
        <dbReference type="ARBA" id="ARBA00022617"/>
    </source>
</evidence>
<dbReference type="InterPro" id="IPR050668">
    <property type="entry name" value="Cytochrome_b5"/>
</dbReference>
<dbReference type="SUPFAM" id="SSF55856">
    <property type="entry name" value="Cytochrome b5-like heme/steroid binding domain"/>
    <property type="match status" value="1"/>
</dbReference>
<evidence type="ECO:0000259" key="6">
    <source>
        <dbReference type="PROSITE" id="PS50255"/>
    </source>
</evidence>
<dbReference type="STRING" id="199890.A0A182PLQ2"/>
<dbReference type="EnsemblMetazoa" id="AEPI007874-RA">
    <property type="protein sequence ID" value="AEPI007874-PA"/>
    <property type="gene ID" value="AEPI007874"/>
</dbReference>
<evidence type="ECO:0000256" key="3">
    <source>
        <dbReference type="ARBA" id="ARBA00023004"/>
    </source>
</evidence>
<dbReference type="Proteomes" id="UP000075885">
    <property type="component" value="Unassembled WGS sequence"/>
</dbReference>
<evidence type="ECO:0000256" key="4">
    <source>
        <dbReference type="ARBA" id="ARBA00038168"/>
    </source>
</evidence>
<dbReference type="Gene3D" id="3.10.120.10">
    <property type="entry name" value="Cytochrome b5-like heme/steroid binding domain"/>
    <property type="match status" value="1"/>
</dbReference>
<feature type="domain" description="Cytochrome b5 heme-binding" evidence="6">
    <location>
        <begin position="58"/>
        <end position="134"/>
    </location>
</feature>
<reference evidence="8" key="1">
    <citation type="submission" date="2013-03" db="EMBL/GenBank/DDBJ databases">
        <title>The Genome Sequence of Anopheles epiroticus epiroticus2.</title>
        <authorList>
            <consortium name="The Broad Institute Genomics Platform"/>
            <person name="Neafsey D.E."/>
            <person name="Howell P."/>
            <person name="Walker B."/>
            <person name="Young S.K."/>
            <person name="Zeng Q."/>
            <person name="Gargeya S."/>
            <person name="Fitzgerald M."/>
            <person name="Haas B."/>
            <person name="Abouelleil A."/>
            <person name="Allen A.W."/>
            <person name="Alvarado L."/>
            <person name="Arachchi H.M."/>
            <person name="Berlin A.M."/>
            <person name="Chapman S.B."/>
            <person name="Gainer-Dewar J."/>
            <person name="Goldberg J."/>
            <person name="Griggs A."/>
            <person name="Gujja S."/>
            <person name="Hansen M."/>
            <person name="Howarth C."/>
            <person name="Imamovic A."/>
            <person name="Ireland A."/>
            <person name="Larimer J."/>
            <person name="McCowan C."/>
            <person name="Murphy C."/>
            <person name="Pearson M."/>
            <person name="Poon T.W."/>
            <person name="Priest M."/>
            <person name="Roberts A."/>
            <person name="Saif S."/>
            <person name="Shea T."/>
            <person name="Sisk P."/>
            <person name="Sykes S."/>
            <person name="Wortman J."/>
            <person name="Nusbaum C."/>
            <person name="Birren B."/>
        </authorList>
    </citation>
    <scope>NUCLEOTIDE SEQUENCE [LARGE SCALE GENOMIC DNA]</scope>
    <source>
        <strain evidence="8">Epiroticus2</strain>
    </source>
</reference>
<keyword evidence="2 5" id="KW-0479">Metal-binding</keyword>
<dbReference type="InterPro" id="IPR036400">
    <property type="entry name" value="Cyt_B5-like_heme/steroid_sf"/>
</dbReference>
<dbReference type="SMART" id="SM01117">
    <property type="entry name" value="Cyt-b5"/>
    <property type="match status" value="1"/>
</dbReference>
<dbReference type="GO" id="GO:0046872">
    <property type="term" value="F:metal ion binding"/>
    <property type="evidence" value="ECO:0007669"/>
    <property type="project" value="UniProtKB-UniRule"/>
</dbReference>
<dbReference type="InterPro" id="IPR001199">
    <property type="entry name" value="Cyt_B5-like_heme/steroid-bd"/>
</dbReference>
<dbReference type="PANTHER" id="PTHR19359:SF41">
    <property type="entry name" value="GEO08203P1"/>
    <property type="match status" value="1"/>
</dbReference>
<dbReference type="PRINTS" id="PR00363">
    <property type="entry name" value="CYTOCHROMEB5"/>
</dbReference>
<name>A0A182PLQ2_9DIPT</name>
<comment type="similarity">
    <text evidence="4 5">Belongs to the cytochrome b5 family.</text>
</comment>
<evidence type="ECO:0000313" key="7">
    <source>
        <dbReference type="EnsemblMetazoa" id="AEPI007874-PA"/>
    </source>
</evidence>
<evidence type="ECO:0000313" key="8">
    <source>
        <dbReference type="Proteomes" id="UP000075885"/>
    </source>
</evidence>
<dbReference type="Pfam" id="PF00173">
    <property type="entry name" value="Cyt-b5"/>
    <property type="match status" value="1"/>
</dbReference>
<dbReference type="AlphaFoldDB" id="A0A182PLQ2"/>
<dbReference type="PROSITE" id="PS00191">
    <property type="entry name" value="CYTOCHROME_B5_1"/>
    <property type="match status" value="1"/>
</dbReference>
<keyword evidence="3 5" id="KW-0408">Iron</keyword>
<dbReference type="VEuPathDB" id="VectorBase:AEPI007874"/>